<comment type="caution">
    <text evidence="2">The sequence shown here is derived from an EMBL/GenBank/DDBJ whole genome shotgun (WGS) entry which is preliminary data.</text>
</comment>
<dbReference type="Proteomes" id="UP000251960">
    <property type="component" value="Chromosome 1"/>
</dbReference>
<dbReference type="PANTHER" id="PTHR32166:SF74">
    <property type="entry name" value="OS05G0256350 PROTEIN"/>
    <property type="match status" value="1"/>
</dbReference>
<organism evidence="2">
    <name type="scientific">Zea mays</name>
    <name type="common">Maize</name>
    <dbReference type="NCBI Taxonomy" id="4577"/>
    <lineage>
        <taxon>Eukaryota</taxon>
        <taxon>Viridiplantae</taxon>
        <taxon>Streptophyta</taxon>
        <taxon>Embryophyta</taxon>
        <taxon>Tracheophyta</taxon>
        <taxon>Spermatophyta</taxon>
        <taxon>Magnoliopsida</taxon>
        <taxon>Liliopsida</taxon>
        <taxon>Poales</taxon>
        <taxon>Poaceae</taxon>
        <taxon>PACMAD clade</taxon>
        <taxon>Panicoideae</taxon>
        <taxon>Andropogonodae</taxon>
        <taxon>Andropogoneae</taxon>
        <taxon>Tripsacinae</taxon>
        <taxon>Zea</taxon>
    </lineage>
</organism>
<dbReference type="SUPFAM" id="SSF53098">
    <property type="entry name" value="Ribonuclease H-like"/>
    <property type="match status" value="1"/>
</dbReference>
<dbReference type="PANTHER" id="PTHR32166">
    <property type="entry name" value="OSJNBA0013A04.12 PROTEIN"/>
    <property type="match status" value="1"/>
</dbReference>
<dbReference type="EMBL" id="NCVQ01000001">
    <property type="protein sequence ID" value="PWZ53088.1"/>
    <property type="molecule type" value="Genomic_DNA"/>
</dbReference>
<name>A0A317Y383_MAIZE</name>
<protein>
    <recommendedName>
        <fullName evidence="1">DUF659 domain-containing protein</fullName>
    </recommendedName>
</protein>
<accession>A0A317Y383</accession>
<proteinExistence type="predicted"/>
<dbReference type="Pfam" id="PF04937">
    <property type="entry name" value="DUF659"/>
    <property type="match status" value="1"/>
</dbReference>
<dbReference type="AlphaFoldDB" id="A0A317Y383"/>
<gene>
    <name evidence="2" type="ORF">Zm00014a_008649</name>
</gene>
<evidence type="ECO:0000259" key="1">
    <source>
        <dbReference type="Pfam" id="PF04937"/>
    </source>
</evidence>
<evidence type="ECO:0000313" key="2">
    <source>
        <dbReference type="EMBL" id="PWZ53088.1"/>
    </source>
</evidence>
<dbReference type="InterPro" id="IPR007021">
    <property type="entry name" value="DUF659"/>
</dbReference>
<sequence length="226" mass="26186">MDKWTKAIDPIATKSESLTQQRLNKELWKERLHEVHKYIARWSFNHAISFNACDNDEFKQMCEAIGQFGPGIEPPTMFDLFISSKEMSDVSHTSEVIFELVDKAIEDIGPDDVVQVVTDNDSNNMGAKKLLHVKRPRIFWTSCATRTINLMLQGIGNMPRFKKVIEQAKAFTIFVNGHTKTLECMRYFTEGKEIKKDQLRKMVVHSRWDSLKDVKSKKGKMPQQLY</sequence>
<feature type="domain" description="DUF659" evidence="1">
    <location>
        <begin position="80"/>
        <end position="170"/>
    </location>
</feature>
<reference evidence="2" key="1">
    <citation type="journal article" date="2018" name="Nat. Genet.">
        <title>Extensive intraspecific gene order and gene structural variations between Mo17 and other maize genomes.</title>
        <authorList>
            <person name="Sun S."/>
            <person name="Zhou Y."/>
            <person name="Chen J."/>
            <person name="Shi J."/>
            <person name="Zhao H."/>
            <person name="Zhao H."/>
            <person name="Song W."/>
            <person name="Zhang M."/>
            <person name="Cui Y."/>
            <person name="Dong X."/>
            <person name="Liu H."/>
            <person name="Ma X."/>
            <person name="Jiao Y."/>
            <person name="Wang B."/>
            <person name="Wei X."/>
            <person name="Stein J.C."/>
            <person name="Glaubitz J.C."/>
            <person name="Lu F."/>
            <person name="Yu G."/>
            <person name="Liang C."/>
            <person name="Fengler K."/>
            <person name="Li B."/>
            <person name="Rafalski A."/>
            <person name="Schnable P.S."/>
            <person name="Ware D.H."/>
            <person name="Buckler E.S."/>
            <person name="Lai J."/>
        </authorList>
    </citation>
    <scope>NUCLEOTIDE SEQUENCE [LARGE SCALE GENOMIC DNA]</scope>
    <source>
        <tissue evidence="2">Seedling</tissue>
    </source>
</reference>
<dbReference type="InterPro" id="IPR012337">
    <property type="entry name" value="RNaseH-like_sf"/>
</dbReference>